<dbReference type="Proteomes" id="UP000245539">
    <property type="component" value="Unassembled WGS sequence"/>
</dbReference>
<keyword evidence="8" id="KW-0653">Protein transport</keyword>
<comment type="subcellular location">
    <subcellularLocation>
        <location evidence="1">Cell inner membrane</location>
    </subcellularLocation>
</comment>
<sequence>MKTFKLILLGLLTFIITAIWLTPTAFVAPHLQRVAPNIVISGGSGTIWNGSATNVRVNSFDLGKTTWKVLPLKSLTSFSLVSDVTVDGPEVTAAGQAAYAYDRAIRLTDMQFEAESSLIGRFQPMARLAGTFQGLIDNAEIRPKLFPSINGVLNWVQGSITFPVRLTPGNYRADISSQDDTILAQVESVDAPLELSGTASINGDWQYETDVVAKTKSGVPPLLNNLLRSAAGGNPSADGSVQIKRKGSINPIPLYQ</sequence>
<keyword evidence="12" id="KW-1185">Reference proteome</keyword>
<dbReference type="GO" id="GO:0015627">
    <property type="term" value="C:type II protein secretion system complex"/>
    <property type="evidence" value="ECO:0007669"/>
    <property type="project" value="InterPro"/>
</dbReference>
<comment type="similarity">
    <text evidence="2">Belongs to the GSP N family.</text>
</comment>
<dbReference type="GO" id="GO:0015628">
    <property type="term" value="P:protein secretion by the type II secretion system"/>
    <property type="evidence" value="ECO:0007669"/>
    <property type="project" value="InterPro"/>
</dbReference>
<evidence type="ECO:0000256" key="2">
    <source>
        <dbReference type="ARBA" id="ARBA00007208"/>
    </source>
</evidence>
<keyword evidence="4" id="KW-0813">Transport</keyword>
<dbReference type="AlphaFoldDB" id="A0A317CNW5"/>
<reference evidence="11 12" key="1">
    <citation type="submission" date="2018-05" db="EMBL/GenBank/DDBJ databases">
        <title>Leucothrix arctica sp. nov., isolated from Arctic seawater.</title>
        <authorList>
            <person name="Choi A."/>
            <person name="Baek K."/>
        </authorList>
    </citation>
    <scope>NUCLEOTIDE SEQUENCE [LARGE SCALE GENOMIC DNA]</scope>
    <source>
        <strain evidence="11 12">JCM 18388</strain>
    </source>
</reference>
<gene>
    <name evidence="11" type="ORF">DKW60_03620</name>
</gene>
<dbReference type="GO" id="GO:0005886">
    <property type="term" value="C:plasma membrane"/>
    <property type="evidence" value="ECO:0007669"/>
    <property type="project" value="UniProtKB-SubCell"/>
</dbReference>
<evidence type="ECO:0000313" key="12">
    <source>
        <dbReference type="Proteomes" id="UP000245539"/>
    </source>
</evidence>
<dbReference type="EMBL" id="QGKM01000005">
    <property type="protein sequence ID" value="PWR00239.1"/>
    <property type="molecule type" value="Genomic_DNA"/>
</dbReference>
<keyword evidence="5" id="KW-1003">Cell membrane</keyword>
<dbReference type="RefSeq" id="WP_109836293.1">
    <property type="nucleotide sequence ID" value="NZ_QGKM01000005.1"/>
</dbReference>
<evidence type="ECO:0000256" key="1">
    <source>
        <dbReference type="ARBA" id="ARBA00004533"/>
    </source>
</evidence>
<evidence type="ECO:0000313" key="11">
    <source>
        <dbReference type="EMBL" id="PWR00239.1"/>
    </source>
</evidence>
<keyword evidence="7" id="KW-0812">Transmembrane</keyword>
<dbReference type="InterPro" id="IPR022792">
    <property type="entry name" value="T2SS_protein-GspN"/>
</dbReference>
<evidence type="ECO:0000256" key="4">
    <source>
        <dbReference type="ARBA" id="ARBA00022448"/>
    </source>
</evidence>
<dbReference type="Pfam" id="PF01203">
    <property type="entry name" value="T2SSN"/>
    <property type="match status" value="1"/>
</dbReference>
<protein>
    <recommendedName>
        <fullName evidence="3">Type II secretion system protein N</fullName>
    </recommendedName>
    <alternativeName>
        <fullName evidence="10">General secretion pathway protein N</fullName>
    </alternativeName>
</protein>
<evidence type="ECO:0000256" key="8">
    <source>
        <dbReference type="ARBA" id="ARBA00022927"/>
    </source>
</evidence>
<dbReference type="OrthoDB" id="6118198at2"/>
<keyword evidence="6" id="KW-0997">Cell inner membrane</keyword>
<comment type="caution">
    <text evidence="11">The sequence shown here is derived from an EMBL/GenBank/DDBJ whole genome shotgun (WGS) entry which is preliminary data.</text>
</comment>
<accession>A0A317CNW5</accession>
<proteinExistence type="inferred from homology"/>
<evidence type="ECO:0000256" key="10">
    <source>
        <dbReference type="ARBA" id="ARBA00030772"/>
    </source>
</evidence>
<organism evidence="11 12">
    <name type="scientific">Leucothrix pacifica</name>
    <dbReference type="NCBI Taxonomy" id="1247513"/>
    <lineage>
        <taxon>Bacteria</taxon>
        <taxon>Pseudomonadati</taxon>
        <taxon>Pseudomonadota</taxon>
        <taxon>Gammaproteobacteria</taxon>
        <taxon>Thiotrichales</taxon>
        <taxon>Thiotrichaceae</taxon>
        <taxon>Leucothrix</taxon>
    </lineage>
</organism>
<evidence type="ECO:0000256" key="3">
    <source>
        <dbReference type="ARBA" id="ARBA00021563"/>
    </source>
</evidence>
<name>A0A317CNW5_9GAMM</name>
<evidence type="ECO:0000256" key="9">
    <source>
        <dbReference type="ARBA" id="ARBA00023136"/>
    </source>
</evidence>
<evidence type="ECO:0000256" key="6">
    <source>
        <dbReference type="ARBA" id="ARBA00022519"/>
    </source>
</evidence>
<keyword evidence="9" id="KW-0472">Membrane</keyword>
<evidence type="ECO:0000256" key="7">
    <source>
        <dbReference type="ARBA" id="ARBA00022692"/>
    </source>
</evidence>
<evidence type="ECO:0000256" key="5">
    <source>
        <dbReference type="ARBA" id="ARBA00022475"/>
    </source>
</evidence>